<dbReference type="Proteomes" id="UP001205906">
    <property type="component" value="Unassembled WGS sequence"/>
</dbReference>
<reference evidence="1 2" key="1">
    <citation type="submission" date="2022-06" db="EMBL/GenBank/DDBJ databases">
        <title>Mesorhizobium sp. strain RP14 Genome sequencing and assembly.</title>
        <authorList>
            <person name="Kim I."/>
        </authorList>
    </citation>
    <scope>NUCLEOTIDE SEQUENCE [LARGE SCALE GENOMIC DNA]</scope>
    <source>
        <strain evidence="2">RP14(2022)</strain>
    </source>
</reference>
<sequence>MTDTLNIHTLIVPGLNGSPEGHWQHIWASEVAGAETVEQENWSEPRLADWLHALEARLEATPPGVVLVAHSLGCSLVAALAGRPAAAHVSGALLVAPADPETLSDRFPETREFASAHELALPFASILVASRNDPFMAFEAAEAQALRWGSAFFDLGEAGHINIASGFGRWEDGFVLAEGLHGRLCEEPIAFHAPLRGQNGAVSGETLRAASA</sequence>
<comment type="caution">
    <text evidence="1">The sequence shown here is derived from an EMBL/GenBank/DDBJ whole genome shotgun (WGS) entry which is preliminary data.</text>
</comment>
<keyword evidence="2" id="KW-1185">Reference proteome</keyword>
<dbReference type="SUPFAM" id="SSF53474">
    <property type="entry name" value="alpha/beta-Hydrolases"/>
    <property type="match status" value="1"/>
</dbReference>
<protein>
    <submittedName>
        <fullName evidence="1">Alpha/beta hydrolase</fullName>
    </submittedName>
</protein>
<proteinExistence type="predicted"/>
<organism evidence="1 2">
    <name type="scientific">Mesorhizobium liriopis</name>
    <dbReference type="NCBI Taxonomy" id="2953882"/>
    <lineage>
        <taxon>Bacteria</taxon>
        <taxon>Pseudomonadati</taxon>
        <taxon>Pseudomonadota</taxon>
        <taxon>Alphaproteobacteria</taxon>
        <taxon>Hyphomicrobiales</taxon>
        <taxon>Phyllobacteriaceae</taxon>
        <taxon>Mesorhizobium</taxon>
    </lineage>
</organism>
<evidence type="ECO:0000313" key="1">
    <source>
        <dbReference type="EMBL" id="MCO6050357.1"/>
    </source>
</evidence>
<dbReference type="InterPro" id="IPR029058">
    <property type="entry name" value="AB_hydrolase_fold"/>
</dbReference>
<dbReference type="InterPro" id="IPR010662">
    <property type="entry name" value="RBBP9/YdeN"/>
</dbReference>
<evidence type="ECO:0000313" key="2">
    <source>
        <dbReference type="Proteomes" id="UP001205906"/>
    </source>
</evidence>
<dbReference type="RefSeq" id="WP_252818931.1">
    <property type="nucleotide sequence ID" value="NZ_JAMXQS010000005.1"/>
</dbReference>
<accession>A0ABT1C699</accession>
<dbReference type="EMBL" id="JAMXQS010000005">
    <property type="protein sequence ID" value="MCO6050357.1"/>
    <property type="molecule type" value="Genomic_DNA"/>
</dbReference>
<dbReference type="Pfam" id="PF06821">
    <property type="entry name" value="Ser_hydrolase"/>
    <property type="match status" value="1"/>
</dbReference>
<dbReference type="Gene3D" id="3.40.50.1820">
    <property type="entry name" value="alpha/beta hydrolase"/>
    <property type="match status" value="1"/>
</dbReference>
<name>A0ABT1C699_9HYPH</name>
<dbReference type="GO" id="GO:0016787">
    <property type="term" value="F:hydrolase activity"/>
    <property type="evidence" value="ECO:0007669"/>
    <property type="project" value="UniProtKB-KW"/>
</dbReference>
<keyword evidence="1" id="KW-0378">Hydrolase</keyword>
<gene>
    <name evidence="1" type="ORF">NGM99_11235</name>
</gene>